<evidence type="ECO:0000256" key="6">
    <source>
        <dbReference type="ARBA" id="ARBA00022824"/>
    </source>
</evidence>
<evidence type="ECO:0000256" key="8">
    <source>
        <dbReference type="ARBA" id="ARBA00022989"/>
    </source>
</evidence>
<dbReference type="STRING" id="1206466.K0KZC2"/>
<keyword evidence="7" id="KW-0653">Protein transport</keyword>
<feature type="region of interest" description="Disordered" evidence="11">
    <location>
        <begin position="229"/>
        <end position="287"/>
    </location>
</feature>
<dbReference type="PANTHER" id="PTHR12443">
    <property type="entry name" value="TRANSLOCATION PROTEIN SEC62"/>
    <property type="match status" value="1"/>
</dbReference>
<dbReference type="Pfam" id="PF03839">
    <property type="entry name" value="Sec62"/>
    <property type="match status" value="1"/>
</dbReference>
<dbReference type="GO" id="GO:0005789">
    <property type="term" value="C:endoplasmic reticulum membrane"/>
    <property type="evidence" value="ECO:0007669"/>
    <property type="project" value="UniProtKB-SubCell"/>
</dbReference>
<evidence type="ECO:0000313" key="13">
    <source>
        <dbReference type="EMBL" id="CCH46699.1"/>
    </source>
</evidence>
<evidence type="ECO:0000256" key="11">
    <source>
        <dbReference type="SAM" id="MobiDB-lite"/>
    </source>
</evidence>
<dbReference type="FunCoup" id="K0KZC2">
    <property type="interactions" value="141"/>
</dbReference>
<evidence type="ECO:0000256" key="9">
    <source>
        <dbReference type="ARBA" id="ARBA00023010"/>
    </source>
</evidence>
<dbReference type="GO" id="GO:0031204">
    <property type="term" value="P:post-translational protein targeting to membrane, translocation"/>
    <property type="evidence" value="ECO:0007669"/>
    <property type="project" value="TreeGrafter"/>
</dbReference>
<dbReference type="InParanoid" id="K0KZC2"/>
<name>K0KZC2_WICCF</name>
<keyword evidence="8 12" id="KW-1133">Transmembrane helix</keyword>
<keyword evidence="14" id="KW-1185">Reference proteome</keyword>
<organism evidence="13 14">
    <name type="scientific">Wickerhamomyces ciferrii (strain ATCC 14091 / BCRC 22168 / CBS 111 / JCM 3599 / NBRC 0793 / NRRL Y-1031 F-60-10)</name>
    <name type="common">Yeast</name>
    <name type="synonym">Pichia ciferrii</name>
    <dbReference type="NCBI Taxonomy" id="1206466"/>
    <lineage>
        <taxon>Eukaryota</taxon>
        <taxon>Fungi</taxon>
        <taxon>Dikarya</taxon>
        <taxon>Ascomycota</taxon>
        <taxon>Saccharomycotina</taxon>
        <taxon>Saccharomycetes</taxon>
        <taxon>Phaffomycetales</taxon>
        <taxon>Wickerhamomycetaceae</taxon>
        <taxon>Wickerhamomyces</taxon>
    </lineage>
</organism>
<dbReference type="InterPro" id="IPR011553">
    <property type="entry name" value="Sec62_asco"/>
</dbReference>
<keyword evidence="5 12" id="KW-0812">Transmembrane</keyword>
<evidence type="ECO:0000256" key="1">
    <source>
        <dbReference type="ARBA" id="ARBA00004477"/>
    </source>
</evidence>
<evidence type="ECO:0000256" key="12">
    <source>
        <dbReference type="SAM" id="Phobius"/>
    </source>
</evidence>
<dbReference type="AlphaFoldDB" id="K0KZC2"/>
<dbReference type="InterPro" id="IPR004728">
    <property type="entry name" value="Sec62"/>
</dbReference>
<evidence type="ECO:0000256" key="3">
    <source>
        <dbReference type="ARBA" id="ARBA00021257"/>
    </source>
</evidence>
<accession>K0KZC2</accession>
<comment type="similarity">
    <text evidence="2">Belongs to the SEC62 family.</text>
</comment>
<evidence type="ECO:0000256" key="7">
    <source>
        <dbReference type="ARBA" id="ARBA00022927"/>
    </source>
</evidence>
<feature type="transmembrane region" description="Helical" evidence="12">
    <location>
        <begin position="163"/>
        <end position="194"/>
    </location>
</feature>
<evidence type="ECO:0000256" key="10">
    <source>
        <dbReference type="ARBA" id="ARBA00023136"/>
    </source>
</evidence>
<keyword evidence="10 12" id="KW-0472">Membrane</keyword>
<reference evidence="13 14" key="1">
    <citation type="journal article" date="2012" name="Eukaryot. Cell">
        <title>Draft genome sequence of Wickerhamomyces ciferrii NRRL Y-1031 F-60-10.</title>
        <authorList>
            <person name="Schneider J."/>
            <person name="Andrea H."/>
            <person name="Blom J."/>
            <person name="Jaenicke S."/>
            <person name="Ruckert C."/>
            <person name="Schorsch C."/>
            <person name="Szczepanowski R."/>
            <person name="Farwick M."/>
            <person name="Goesmann A."/>
            <person name="Puhler A."/>
            <person name="Schaffer S."/>
            <person name="Tauch A."/>
            <person name="Kohler T."/>
            <person name="Brinkrolf K."/>
        </authorList>
    </citation>
    <scope>NUCLEOTIDE SEQUENCE [LARGE SCALE GENOMIC DNA]</scope>
    <source>
        <strain evidence="14">ATCC 14091 / BCRC 22168 / CBS 111 / JCM 3599 / NBRC 0793 / NRRL Y-1031 F-60-10</strain>
    </source>
</reference>
<evidence type="ECO:0000256" key="4">
    <source>
        <dbReference type="ARBA" id="ARBA00022448"/>
    </source>
</evidence>
<keyword evidence="4" id="KW-0813">Transport</keyword>
<dbReference type="Proteomes" id="UP000009328">
    <property type="component" value="Unassembled WGS sequence"/>
</dbReference>
<dbReference type="eggNOG" id="KOG2927">
    <property type="taxonomic scope" value="Eukaryota"/>
</dbReference>
<comment type="subcellular location">
    <subcellularLocation>
        <location evidence="1">Endoplasmic reticulum membrane</location>
        <topology evidence="1">Multi-pass membrane protein</topology>
    </subcellularLocation>
</comment>
<dbReference type="EMBL" id="CAIF01000262">
    <property type="protein sequence ID" value="CCH46699.1"/>
    <property type="molecule type" value="Genomic_DNA"/>
</dbReference>
<protein>
    <recommendedName>
        <fullName evidence="3">Translocation protein SEC62</fullName>
    </recommendedName>
</protein>
<feature type="transmembrane region" description="Helical" evidence="12">
    <location>
        <begin position="136"/>
        <end position="157"/>
    </location>
</feature>
<dbReference type="HOGENOM" id="CLU_040936_1_0_1"/>
<dbReference type="PANTHER" id="PTHR12443:SF9">
    <property type="entry name" value="TRANSLOCATION PROTEIN SEC62"/>
    <property type="match status" value="1"/>
</dbReference>
<feature type="compositionally biased region" description="Polar residues" evidence="11">
    <location>
        <begin position="238"/>
        <end position="251"/>
    </location>
</feature>
<gene>
    <name evidence="13" type="ORF">BN7_6296</name>
</gene>
<evidence type="ECO:0000256" key="5">
    <source>
        <dbReference type="ARBA" id="ARBA00022692"/>
    </source>
</evidence>
<dbReference type="NCBIfam" id="TIGR00869">
    <property type="entry name" value="sec62"/>
    <property type="match status" value="1"/>
</dbReference>
<evidence type="ECO:0000313" key="14">
    <source>
        <dbReference type="Proteomes" id="UP000009328"/>
    </source>
</evidence>
<comment type="caution">
    <text evidence="13">The sequence shown here is derived from an EMBL/GenBank/DDBJ whole genome shotgun (WGS) entry which is preliminary data.</text>
</comment>
<proteinExistence type="inferred from homology"/>
<sequence>MSAQVNPVAVSVASFLRKNETLKQRQGLIAGNVKDFFRFKRAERALLSESYKEKQANPKNQLPPINDSTDVHAVFTLLIKNQLVLPFKKLTTSEAREQGFIPKKDKPVLIQSPRADLIPDEYYVWFYVQKSIWDSLMGFGLLAGIFTLILFPLWPLFMRKGVWYLSMGLLGLIGLFFVIAIIRMILFGITYFVLSPGLWIFPNLFEDVGFFDSFKPLYEWNYSKEKKSKKSKKAKKTVAQSPLESVENQASTTTTTTNNNNATGTGANANEGAANVRRRATLEEVEE</sequence>
<feature type="compositionally biased region" description="Low complexity" evidence="11">
    <location>
        <begin position="252"/>
        <end position="275"/>
    </location>
</feature>
<keyword evidence="6" id="KW-0256">Endoplasmic reticulum</keyword>
<keyword evidence="9" id="KW-0811">Translocation</keyword>
<evidence type="ECO:0000256" key="2">
    <source>
        <dbReference type="ARBA" id="ARBA00010604"/>
    </source>
</evidence>